<keyword evidence="3" id="KW-1185">Reference proteome</keyword>
<dbReference type="PANTHER" id="PTHR33431:SF12">
    <property type="entry name" value="HIGH MOBILITY GROUP BOX PROTEIN, PUTATIVE (DUF1635)-RELATED"/>
    <property type="match status" value="1"/>
</dbReference>
<proteinExistence type="predicted"/>
<keyword evidence="1" id="KW-0175">Coiled coil</keyword>
<dbReference type="PANTHER" id="PTHR33431">
    <property type="entry name" value="ENABLED-LIKE PROTEIN (DUF1635)"/>
    <property type="match status" value="1"/>
</dbReference>
<accession>A0ABD1M8N0</accession>
<dbReference type="AlphaFoldDB" id="A0ABD1M8N0"/>
<feature type="coiled-coil region" evidence="1">
    <location>
        <begin position="15"/>
        <end position="63"/>
    </location>
</feature>
<reference evidence="2 3" key="1">
    <citation type="submission" date="2024-08" db="EMBL/GenBank/DDBJ databases">
        <title>Insights into the chromosomal genome structure of Flemingia macrophylla.</title>
        <authorList>
            <person name="Ding Y."/>
            <person name="Zhao Y."/>
            <person name="Bi W."/>
            <person name="Wu M."/>
            <person name="Zhao G."/>
            <person name="Gong Y."/>
            <person name="Li W."/>
            <person name="Zhang P."/>
        </authorList>
    </citation>
    <scope>NUCLEOTIDE SEQUENCE [LARGE SCALE GENOMIC DNA]</scope>
    <source>
        <strain evidence="2">DYQJB</strain>
        <tissue evidence="2">Leaf</tissue>
    </source>
</reference>
<dbReference type="EMBL" id="JBGMDY010000006">
    <property type="protein sequence ID" value="KAL2332104.1"/>
    <property type="molecule type" value="Genomic_DNA"/>
</dbReference>
<dbReference type="Pfam" id="PF07795">
    <property type="entry name" value="DUF1635"/>
    <property type="match status" value="1"/>
</dbReference>
<evidence type="ECO:0000256" key="1">
    <source>
        <dbReference type="SAM" id="Coils"/>
    </source>
</evidence>
<evidence type="ECO:0000313" key="2">
    <source>
        <dbReference type="EMBL" id="KAL2332104.1"/>
    </source>
</evidence>
<protein>
    <submittedName>
        <fullName evidence="2">Uncharacterized protein</fullName>
    </submittedName>
</protein>
<gene>
    <name evidence="2" type="ORF">Fmac_019685</name>
</gene>
<dbReference type="Proteomes" id="UP001603857">
    <property type="component" value="Unassembled WGS sequence"/>
</dbReference>
<comment type="caution">
    <text evidence="2">The sequence shown here is derived from an EMBL/GenBank/DDBJ whole genome shotgun (WGS) entry which is preliminary data.</text>
</comment>
<evidence type="ECO:0000313" key="3">
    <source>
        <dbReference type="Proteomes" id="UP001603857"/>
    </source>
</evidence>
<name>A0ABD1M8N0_9FABA</name>
<dbReference type="InterPro" id="IPR012862">
    <property type="entry name" value="DUF1635"/>
</dbReference>
<sequence length="244" mass="26988">MEGPSCSRFNYHEKYDELRQKLLATTRELENMKSVQKELLNLLKMAYEERDEAKEEIQKLVKSFTSNNLVPNNSVMIPQATKAHSSITESNSPSHDSLLEAVSPLEFPNVVDSHNVCYPLVHDTRVSPQNPTCDVGSQVLECMAKGKALPQKGKLLKAVMDAGPLLKTLLVAGPLPTWRNPPPAHAIAVPPLKVHHFGSSDSFNPLHSVTLVNSNASFQLNSNASCKKHAPSRFQQSHQCFLSN</sequence>
<organism evidence="2 3">
    <name type="scientific">Flemingia macrophylla</name>
    <dbReference type="NCBI Taxonomy" id="520843"/>
    <lineage>
        <taxon>Eukaryota</taxon>
        <taxon>Viridiplantae</taxon>
        <taxon>Streptophyta</taxon>
        <taxon>Embryophyta</taxon>
        <taxon>Tracheophyta</taxon>
        <taxon>Spermatophyta</taxon>
        <taxon>Magnoliopsida</taxon>
        <taxon>eudicotyledons</taxon>
        <taxon>Gunneridae</taxon>
        <taxon>Pentapetalae</taxon>
        <taxon>rosids</taxon>
        <taxon>fabids</taxon>
        <taxon>Fabales</taxon>
        <taxon>Fabaceae</taxon>
        <taxon>Papilionoideae</taxon>
        <taxon>50 kb inversion clade</taxon>
        <taxon>NPAAA clade</taxon>
        <taxon>indigoferoid/millettioid clade</taxon>
        <taxon>Phaseoleae</taxon>
        <taxon>Flemingia</taxon>
    </lineage>
</organism>